<gene>
    <name evidence="3" type="ORF">CH063_16152</name>
</gene>
<evidence type="ECO:0000256" key="1">
    <source>
        <dbReference type="SAM" id="MobiDB-lite"/>
    </source>
</evidence>
<evidence type="ECO:0000313" key="4">
    <source>
        <dbReference type="Proteomes" id="UP000007174"/>
    </source>
</evidence>
<feature type="non-terminal residue" evidence="3">
    <location>
        <position position="147"/>
    </location>
</feature>
<protein>
    <submittedName>
        <fullName evidence="3">Uncharacterized protein</fullName>
    </submittedName>
</protein>
<keyword evidence="2" id="KW-0472">Membrane</keyword>
<dbReference type="Proteomes" id="UP000007174">
    <property type="component" value="Unassembled WGS sequence"/>
</dbReference>
<dbReference type="AlphaFoldDB" id="H1UV49"/>
<dbReference type="EMBL" id="CACQ02000198">
    <property type="protein sequence ID" value="CCF31850.1"/>
    <property type="molecule type" value="Genomic_DNA"/>
</dbReference>
<dbReference type="HOGENOM" id="CLU_1772471_0_0_1"/>
<keyword evidence="2" id="KW-1133">Transmembrane helix</keyword>
<reference evidence="4" key="1">
    <citation type="journal article" date="2012" name="Nat. Genet.">
        <title>Lifestyle transitions in plant pathogenic Colletotrichum fungi deciphered by genome and transcriptome analyses.</title>
        <authorList>
            <person name="O'Connell R.J."/>
            <person name="Thon M.R."/>
            <person name="Hacquard S."/>
            <person name="Amyotte S.G."/>
            <person name="Kleemann J."/>
            <person name="Torres M.F."/>
            <person name="Damm U."/>
            <person name="Buiate E.A."/>
            <person name="Epstein L."/>
            <person name="Alkan N."/>
            <person name="Altmueller J."/>
            <person name="Alvarado-Balderrama L."/>
            <person name="Bauser C.A."/>
            <person name="Becker C."/>
            <person name="Birren B.W."/>
            <person name="Chen Z."/>
            <person name="Choi J."/>
            <person name="Crouch J.A."/>
            <person name="Duvick J.P."/>
            <person name="Farman M.A."/>
            <person name="Gan P."/>
            <person name="Heiman D."/>
            <person name="Henrissat B."/>
            <person name="Howard R.J."/>
            <person name="Kabbage M."/>
            <person name="Koch C."/>
            <person name="Kracher B."/>
            <person name="Kubo Y."/>
            <person name="Law A.D."/>
            <person name="Lebrun M.-H."/>
            <person name="Lee Y.-H."/>
            <person name="Miyara I."/>
            <person name="Moore N."/>
            <person name="Neumann U."/>
            <person name="Nordstroem K."/>
            <person name="Panaccione D.G."/>
            <person name="Panstruga R."/>
            <person name="Place M."/>
            <person name="Proctor R.H."/>
            <person name="Prusky D."/>
            <person name="Rech G."/>
            <person name="Reinhardt R."/>
            <person name="Rollins J.A."/>
            <person name="Rounsley S."/>
            <person name="Schardl C.L."/>
            <person name="Schwartz D.C."/>
            <person name="Shenoy N."/>
            <person name="Shirasu K."/>
            <person name="Sikhakolli U.R."/>
            <person name="Stueber K."/>
            <person name="Sukno S.A."/>
            <person name="Sweigard J.A."/>
            <person name="Takano Y."/>
            <person name="Takahara H."/>
            <person name="Trail F."/>
            <person name="van der Does H.C."/>
            <person name="Voll L.M."/>
            <person name="Will I."/>
            <person name="Young S."/>
            <person name="Zeng Q."/>
            <person name="Zhang J."/>
            <person name="Zhou S."/>
            <person name="Dickman M.B."/>
            <person name="Schulze-Lefert P."/>
            <person name="Ver Loren van Themaat E."/>
            <person name="Ma L.-J."/>
            <person name="Vaillancourt L.J."/>
        </authorList>
    </citation>
    <scope>NUCLEOTIDE SEQUENCE [LARGE SCALE GENOMIC DNA]</scope>
    <source>
        <strain evidence="4">IMI 349063</strain>
    </source>
</reference>
<keyword evidence="2" id="KW-0812">Transmembrane</keyword>
<feature type="transmembrane region" description="Helical" evidence="2">
    <location>
        <begin position="38"/>
        <end position="60"/>
    </location>
</feature>
<sequence>MTASTSFWSFRYGCVETTVLRAALMVMRPREVAPRPRYWLMVMASAVGGTLSVVVVVAALHARRVLQLARDAVGALDLLKEPGPRVVSDPQQTKTREERTTEAFNSQGPDVGRGLGQDAAPLLQVGVLLGGVGADVGGVEVVELHVW</sequence>
<proteinExistence type="predicted"/>
<accession>H1UV49</accession>
<evidence type="ECO:0000256" key="2">
    <source>
        <dbReference type="SAM" id="Phobius"/>
    </source>
</evidence>
<evidence type="ECO:0000313" key="3">
    <source>
        <dbReference type="EMBL" id="CCF31850.1"/>
    </source>
</evidence>
<feature type="region of interest" description="Disordered" evidence="1">
    <location>
        <begin position="84"/>
        <end position="112"/>
    </location>
</feature>
<organism evidence="3 4">
    <name type="scientific">Colletotrichum higginsianum (strain IMI 349063)</name>
    <name type="common">Crucifer anthracnose fungus</name>
    <dbReference type="NCBI Taxonomy" id="759273"/>
    <lineage>
        <taxon>Eukaryota</taxon>
        <taxon>Fungi</taxon>
        <taxon>Dikarya</taxon>
        <taxon>Ascomycota</taxon>
        <taxon>Pezizomycotina</taxon>
        <taxon>Sordariomycetes</taxon>
        <taxon>Hypocreomycetidae</taxon>
        <taxon>Glomerellales</taxon>
        <taxon>Glomerellaceae</taxon>
        <taxon>Colletotrichum</taxon>
        <taxon>Colletotrichum destructivum species complex</taxon>
    </lineage>
</organism>
<name>H1UV49_COLHI</name>